<dbReference type="RefSeq" id="WP_139256792.1">
    <property type="nucleotide sequence ID" value="NZ_FNPZ01000004.1"/>
</dbReference>
<reference evidence="1 2" key="1">
    <citation type="submission" date="2016-10" db="EMBL/GenBank/DDBJ databases">
        <authorList>
            <person name="de Groot N.N."/>
        </authorList>
    </citation>
    <scope>NUCLEOTIDE SEQUENCE [LARGE SCALE GENOMIC DNA]</scope>
    <source>
        <strain evidence="1 2">CGMCC 4.3491</strain>
    </source>
</reference>
<dbReference type="EMBL" id="FNPZ01000004">
    <property type="protein sequence ID" value="SDZ44729.1"/>
    <property type="molecule type" value="Genomic_DNA"/>
</dbReference>
<gene>
    <name evidence="1" type="ORF">SAMN05216554_3951</name>
</gene>
<name>A0A1H3T5W2_9MICO</name>
<sequence>MVYTVMATRGPGDARDALYPSVDAKFTIVGEERDGVDPVWHAASAVRVHEKAGDAEAPTGTTGSSFAMTDARVLIRASTGTKKSDVAVGHVRYPWIQEVGYHRSTGAEDPGVVQFTVHLRGDDDVIVRRSVTLEVGTKDDPRTIALQAAVKIADYRLATTPNLSDDKRWTLAKLRTPKPPLREEAELTLIRLPGSVHVSPDTAIPVTVG</sequence>
<keyword evidence="2" id="KW-1185">Reference proteome</keyword>
<proteinExistence type="predicted"/>
<organism evidence="1 2">
    <name type="scientific">Herbiconiux ginsengi</name>
    <dbReference type="NCBI Taxonomy" id="381665"/>
    <lineage>
        <taxon>Bacteria</taxon>
        <taxon>Bacillati</taxon>
        <taxon>Actinomycetota</taxon>
        <taxon>Actinomycetes</taxon>
        <taxon>Micrococcales</taxon>
        <taxon>Microbacteriaceae</taxon>
        <taxon>Herbiconiux</taxon>
    </lineage>
</organism>
<evidence type="ECO:0000313" key="1">
    <source>
        <dbReference type="EMBL" id="SDZ44729.1"/>
    </source>
</evidence>
<accession>A0A1H3T5W2</accession>
<evidence type="ECO:0000313" key="2">
    <source>
        <dbReference type="Proteomes" id="UP000198891"/>
    </source>
</evidence>
<protein>
    <submittedName>
        <fullName evidence="1">Uncharacterized protein</fullName>
    </submittedName>
</protein>
<dbReference type="Proteomes" id="UP000198891">
    <property type="component" value="Unassembled WGS sequence"/>
</dbReference>
<dbReference type="AlphaFoldDB" id="A0A1H3T5W2"/>